<protein>
    <submittedName>
        <fullName evidence="3">CynX/NimT family MFS transporter</fullName>
    </submittedName>
</protein>
<keyword evidence="1" id="KW-0472">Membrane</keyword>
<dbReference type="EMBL" id="JBHSJG010000036">
    <property type="protein sequence ID" value="MFC4988804.1"/>
    <property type="molecule type" value="Genomic_DNA"/>
</dbReference>
<dbReference type="PROSITE" id="PS50850">
    <property type="entry name" value="MFS"/>
    <property type="match status" value="1"/>
</dbReference>
<feature type="transmembrane region" description="Helical" evidence="1">
    <location>
        <begin position="7"/>
        <end position="28"/>
    </location>
</feature>
<dbReference type="InterPro" id="IPR052524">
    <property type="entry name" value="MFS_Cyanate_Porter"/>
</dbReference>
<dbReference type="RefSeq" id="WP_224827509.1">
    <property type="nucleotide sequence ID" value="NZ_JAIVEF010000001.1"/>
</dbReference>
<keyword evidence="4" id="KW-1185">Reference proteome</keyword>
<sequence>MDETRRAYGLVVAATLGYACLSVIWFSLPAYLPTIIEDVGLSSTEAGILAGAVPLTYVPLALFSGLAVDRVGPGRIIAVGAICYGFGQIGRSLSPGFASLLAFSLLIGVGATTITFGLPKLVSILFAPEETGRPSAIYLVGASAGSAFVFAVGRPVLGPALGGWRPLFLWSGIVAVCYGVCWLALALSAGIDDGTDGGSFALESVVADLRLVLSHRELRLVVAVGTMYLLLNHGIQGWLPTILESRGISPAVAGRATSLFVAAYVAGVLAIPELADRFGARGLALVGCGLGVVVGMAGVIAGDAGAVAVAGIVVTGASTGGVSPLVRAIPPDLEGIGARLTGTAVGFIFAVGEIGGFLGPVLVGSARDLTGSFLPGLCLLLAAGAVVVLAGRALRGVA</sequence>
<feature type="transmembrane region" description="Helical" evidence="1">
    <location>
        <begin position="251"/>
        <end position="271"/>
    </location>
</feature>
<dbReference type="PROSITE" id="PS51257">
    <property type="entry name" value="PROKAR_LIPOPROTEIN"/>
    <property type="match status" value="1"/>
</dbReference>
<dbReference type="PANTHER" id="PTHR23523:SF2">
    <property type="entry name" value="2-NITROIMIDAZOLE TRANSPORTER"/>
    <property type="match status" value="1"/>
</dbReference>
<proteinExistence type="predicted"/>
<dbReference type="PANTHER" id="PTHR23523">
    <property type="match status" value="1"/>
</dbReference>
<feature type="domain" description="Major facilitator superfamily (MFS) profile" evidence="2">
    <location>
        <begin position="6"/>
        <end position="398"/>
    </location>
</feature>
<dbReference type="AlphaFoldDB" id="A0ABD5QGW9"/>
<dbReference type="InterPro" id="IPR011701">
    <property type="entry name" value="MFS"/>
</dbReference>
<feature type="transmembrane region" description="Helical" evidence="1">
    <location>
        <begin position="220"/>
        <end position="239"/>
    </location>
</feature>
<reference evidence="3 4" key="1">
    <citation type="journal article" date="2019" name="Int. J. Syst. Evol. Microbiol.">
        <title>The Global Catalogue of Microorganisms (GCM) 10K type strain sequencing project: providing services to taxonomists for standard genome sequencing and annotation.</title>
        <authorList>
            <consortium name="The Broad Institute Genomics Platform"/>
            <consortium name="The Broad Institute Genome Sequencing Center for Infectious Disease"/>
            <person name="Wu L."/>
            <person name="Ma J."/>
        </authorList>
    </citation>
    <scope>NUCLEOTIDE SEQUENCE [LARGE SCALE GENOMIC DNA]</scope>
    <source>
        <strain evidence="3 4">CGMCC 1.15824</strain>
    </source>
</reference>
<keyword evidence="1" id="KW-1133">Transmembrane helix</keyword>
<organism evidence="3 4">
    <name type="scientific">Saliphagus infecundisoli</name>
    <dbReference type="NCBI Taxonomy" id="1849069"/>
    <lineage>
        <taxon>Archaea</taxon>
        <taxon>Methanobacteriati</taxon>
        <taxon>Methanobacteriota</taxon>
        <taxon>Stenosarchaea group</taxon>
        <taxon>Halobacteria</taxon>
        <taxon>Halobacteriales</taxon>
        <taxon>Natrialbaceae</taxon>
        <taxon>Saliphagus</taxon>
    </lineage>
</organism>
<feature type="transmembrane region" description="Helical" evidence="1">
    <location>
        <begin position="136"/>
        <end position="157"/>
    </location>
</feature>
<gene>
    <name evidence="3" type="ORF">ACFPFO_13725</name>
</gene>
<feature type="transmembrane region" description="Helical" evidence="1">
    <location>
        <begin position="307"/>
        <end position="326"/>
    </location>
</feature>
<accession>A0ABD5QGW9</accession>
<dbReference type="Gene3D" id="1.20.1250.20">
    <property type="entry name" value="MFS general substrate transporter like domains"/>
    <property type="match status" value="2"/>
</dbReference>
<dbReference type="InterPro" id="IPR020846">
    <property type="entry name" value="MFS_dom"/>
</dbReference>
<feature type="transmembrane region" description="Helical" evidence="1">
    <location>
        <begin position="283"/>
        <end position="301"/>
    </location>
</feature>
<name>A0ABD5QGW9_9EURY</name>
<evidence type="ECO:0000313" key="4">
    <source>
        <dbReference type="Proteomes" id="UP001595925"/>
    </source>
</evidence>
<evidence type="ECO:0000256" key="1">
    <source>
        <dbReference type="SAM" id="Phobius"/>
    </source>
</evidence>
<dbReference type="Pfam" id="PF07690">
    <property type="entry name" value="MFS_1"/>
    <property type="match status" value="1"/>
</dbReference>
<comment type="caution">
    <text evidence="3">The sequence shown here is derived from an EMBL/GenBank/DDBJ whole genome shotgun (WGS) entry which is preliminary data.</text>
</comment>
<feature type="transmembrane region" description="Helical" evidence="1">
    <location>
        <begin position="169"/>
        <end position="191"/>
    </location>
</feature>
<feature type="transmembrane region" description="Helical" evidence="1">
    <location>
        <begin position="48"/>
        <end position="68"/>
    </location>
</feature>
<feature type="transmembrane region" description="Helical" evidence="1">
    <location>
        <begin position="338"/>
        <end position="361"/>
    </location>
</feature>
<feature type="transmembrane region" description="Helical" evidence="1">
    <location>
        <begin position="97"/>
        <end position="116"/>
    </location>
</feature>
<keyword evidence="1" id="KW-0812">Transmembrane</keyword>
<dbReference type="Proteomes" id="UP001595925">
    <property type="component" value="Unassembled WGS sequence"/>
</dbReference>
<evidence type="ECO:0000313" key="3">
    <source>
        <dbReference type="EMBL" id="MFC4988804.1"/>
    </source>
</evidence>
<dbReference type="SUPFAM" id="SSF103473">
    <property type="entry name" value="MFS general substrate transporter"/>
    <property type="match status" value="1"/>
</dbReference>
<dbReference type="InterPro" id="IPR036259">
    <property type="entry name" value="MFS_trans_sf"/>
</dbReference>
<feature type="transmembrane region" description="Helical" evidence="1">
    <location>
        <begin position="373"/>
        <end position="394"/>
    </location>
</feature>
<evidence type="ECO:0000259" key="2">
    <source>
        <dbReference type="PROSITE" id="PS50850"/>
    </source>
</evidence>